<dbReference type="GO" id="GO:0005576">
    <property type="term" value="C:extracellular region"/>
    <property type="evidence" value="ECO:0007669"/>
    <property type="project" value="UniProtKB-SubCell"/>
</dbReference>
<organism evidence="7 8">
    <name type="scientific">Carex littledalei</name>
    <dbReference type="NCBI Taxonomy" id="544730"/>
    <lineage>
        <taxon>Eukaryota</taxon>
        <taxon>Viridiplantae</taxon>
        <taxon>Streptophyta</taxon>
        <taxon>Embryophyta</taxon>
        <taxon>Tracheophyta</taxon>
        <taxon>Spermatophyta</taxon>
        <taxon>Magnoliopsida</taxon>
        <taxon>Liliopsida</taxon>
        <taxon>Poales</taxon>
        <taxon>Cyperaceae</taxon>
        <taxon>Cyperoideae</taxon>
        <taxon>Cariceae</taxon>
        <taxon>Carex</taxon>
        <taxon>Carex subgen. Euthyceras</taxon>
    </lineage>
</organism>
<evidence type="ECO:0000256" key="2">
    <source>
        <dbReference type="ARBA" id="ARBA00022525"/>
    </source>
</evidence>
<dbReference type="OrthoDB" id="436852at2759"/>
<evidence type="ECO:0000313" key="7">
    <source>
        <dbReference type="EMBL" id="KAF3320221.1"/>
    </source>
</evidence>
<dbReference type="InterPro" id="IPR050581">
    <property type="entry name" value="CRR_secretory_protein"/>
</dbReference>
<dbReference type="CDD" id="cd23509">
    <property type="entry name" value="Gnk2-like"/>
    <property type="match status" value="1"/>
</dbReference>
<dbReference type="PROSITE" id="PS51473">
    <property type="entry name" value="GNK2"/>
    <property type="match status" value="1"/>
</dbReference>
<keyword evidence="3" id="KW-0732">Signal</keyword>
<evidence type="ECO:0000256" key="1">
    <source>
        <dbReference type="ARBA" id="ARBA00004613"/>
    </source>
</evidence>
<dbReference type="InterPro" id="IPR038408">
    <property type="entry name" value="GNK2_sf"/>
</dbReference>
<evidence type="ECO:0000259" key="6">
    <source>
        <dbReference type="PROSITE" id="PS51473"/>
    </source>
</evidence>
<gene>
    <name evidence="7" type="ORF">FCM35_KLT22177</name>
</gene>
<dbReference type="InterPro" id="IPR002902">
    <property type="entry name" value="GNK2"/>
</dbReference>
<comment type="caution">
    <text evidence="7">The sequence shown here is derived from an EMBL/GenBank/DDBJ whole genome shotgun (WGS) entry which is preliminary data.</text>
</comment>
<feature type="domain" description="Gnk2-homologous" evidence="6">
    <location>
        <begin position="115"/>
        <end position="222"/>
    </location>
</feature>
<dbReference type="Pfam" id="PF01657">
    <property type="entry name" value="Stress-antifung"/>
    <property type="match status" value="1"/>
</dbReference>
<reference evidence="7" key="1">
    <citation type="submission" date="2020-01" db="EMBL/GenBank/DDBJ databases">
        <title>Genome sequence of Kobresia littledalei, the first chromosome-level genome in the family Cyperaceae.</title>
        <authorList>
            <person name="Qu G."/>
        </authorList>
    </citation>
    <scope>NUCLEOTIDE SEQUENCE</scope>
    <source>
        <strain evidence="7">C.B.Clarke</strain>
        <tissue evidence="7">Leaf</tissue>
    </source>
</reference>
<accession>A0A833QCR8</accession>
<keyword evidence="8" id="KW-1185">Reference proteome</keyword>
<evidence type="ECO:0000256" key="3">
    <source>
        <dbReference type="ARBA" id="ARBA00022729"/>
    </source>
</evidence>
<dbReference type="Proteomes" id="UP000623129">
    <property type="component" value="Unassembled WGS sequence"/>
</dbReference>
<evidence type="ECO:0000256" key="4">
    <source>
        <dbReference type="ARBA" id="ARBA00022737"/>
    </source>
</evidence>
<keyword evidence="4" id="KW-0677">Repeat</keyword>
<comment type="subcellular location">
    <subcellularLocation>
        <location evidence="1">Secreted</location>
    </subcellularLocation>
</comment>
<name>A0A833QCR8_9POAL</name>
<evidence type="ECO:0000313" key="8">
    <source>
        <dbReference type="Proteomes" id="UP000623129"/>
    </source>
</evidence>
<keyword evidence="2" id="KW-0964">Secreted</keyword>
<dbReference type="PANTHER" id="PTHR32411">
    <property type="entry name" value="CYSTEINE-RICH REPEAT SECRETORY PROTEIN 38-RELATED"/>
    <property type="match status" value="1"/>
</dbReference>
<protein>
    <submittedName>
        <fullName evidence="7">Cysteine-rich repeat secretory protein 38-like protein</fullName>
    </submittedName>
</protein>
<dbReference type="PANTHER" id="PTHR32411:SF43">
    <property type="entry name" value="CYSTEINE-RICH REPEAT SECRETORY PROTEIN 38"/>
    <property type="match status" value="1"/>
</dbReference>
<proteinExistence type="inferred from homology"/>
<dbReference type="EMBL" id="SWLB01000105">
    <property type="protein sequence ID" value="KAF3320221.1"/>
    <property type="molecule type" value="Genomic_DNA"/>
</dbReference>
<sequence>MKLGFGFVARHLQKVRVRWYYRPEESIGGHRQFHGAKEVCGCSHSDFFATALNPSFVSVAAGSCLNQILNRLISDRDTVSHLLLLLETLESAPYTLESGPCVIRYSNENFFGVANTNSYYIYSSENYTDREHFGNARNALFNTLIAKTNASANMMASGQQSVNGIDKLYGLLQCTRDLNHQECYKCLSSLISDLQPPSLLAYTVGLRYFGFSCFVYYEMFPIMKTPEGVECEV</sequence>
<dbReference type="Gene3D" id="3.30.430.20">
    <property type="entry name" value="Gnk2 domain, C-X8-C-X2-C motif"/>
    <property type="match status" value="1"/>
</dbReference>
<comment type="similarity">
    <text evidence="5">Belongs to the cysteine-rich repeat secretory protein family.</text>
</comment>
<dbReference type="AlphaFoldDB" id="A0A833QCR8"/>
<evidence type="ECO:0000256" key="5">
    <source>
        <dbReference type="ARBA" id="ARBA00038515"/>
    </source>
</evidence>